<feature type="domain" description="Glycoside hydrolase family 2 immunoglobulin-like beta-sandwich" evidence="7">
    <location>
        <begin position="162"/>
        <end position="266"/>
    </location>
</feature>
<organism evidence="10 11">
    <name type="scientific">Candidatus Limivivens intestinipullorum</name>
    <dbReference type="NCBI Taxonomy" id="2840858"/>
    <lineage>
        <taxon>Bacteria</taxon>
        <taxon>Bacillati</taxon>
        <taxon>Bacillota</taxon>
        <taxon>Clostridia</taxon>
        <taxon>Lachnospirales</taxon>
        <taxon>Lachnospiraceae</taxon>
        <taxon>Lachnospiraceae incertae sedis</taxon>
        <taxon>Candidatus Limivivens</taxon>
    </lineage>
</organism>
<dbReference type="InterPro" id="IPR008979">
    <property type="entry name" value="Galactose-bd-like_sf"/>
</dbReference>
<comment type="caution">
    <text evidence="10">The sequence shown here is derived from an EMBL/GenBank/DDBJ whole genome shotgun (WGS) entry which is preliminary data.</text>
</comment>
<evidence type="ECO:0000313" key="10">
    <source>
        <dbReference type="EMBL" id="HIS32178.1"/>
    </source>
</evidence>
<evidence type="ECO:0000256" key="3">
    <source>
        <dbReference type="ARBA" id="ARBA00012756"/>
    </source>
</evidence>
<dbReference type="GO" id="GO:0009341">
    <property type="term" value="C:beta-galactosidase complex"/>
    <property type="evidence" value="ECO:0007669"/>
    <property type="project" value="TreeGrafter"/>
</dbReference>
<dbReference type="Gene3D" id="3.20.20.80">
    <property type="entry name" value="Glycosidases"/>
    <property type="match status" value="1"/>
</dbReference>
<feature type="compositionally biased region" description="Basic and acidic residues" evidence="6">
    <location>
        <begin position="622"/>
        <end position="638"/>
    </location>
</feature>
<dbReference type="PANTHER" id="PTHR46323">
    <property type="entry name" value="BETA-GALACTOSIDASE"/>
    <property type="match status" value="1"/>
</dbReference>
<keyword evidence="4" id="KW-0378">Hydrolase</keyword>
<feature type="compositionally biased region" description="Basic and acidic residues" evidence="6">
    <location>
        <begin position="693"/>
        <end position="708"/>
    </location>
</feature>
<dbReference type="InterPro" id="IPR050347">
    <property type="entry name" value="Bact_Beta-galactosidase"/>
</dbReference>
<dbReference type="InterPro" id="IPR054593">
    <property type="entry name" value="Beta-mannosidase-like_N2"/>
</dbReference>
<dbReference type="InterPro" id="IPR013783">
    <property type="entry name" value="Ig-like_fold"/>
</dbReference>
<accession>A0A9D1JKX3</accession>
<dbReference type="InterPro" id="IPR017853">
    <property type="entry name" value="GH"/>
</dbReference>
<dbReference type="Pfam" id="PF22666">
    <property type="entry name" value="Glyco_hydro_2_N2"/>
    <property type="match status" value="1"/>
</dbReference>
<dbReference type="InterPro" id="IPR006101">
    <property type="entry name" value="Glyco_hydro_2"/>
</dbReference>
<dbReference type="EMBL" id="DVIQ01000073">
    <property type="protein sequence ID" value="HIS32178.1"/>
    <property type="molecule type" value="Genomic_DNA"/>
</dbReference>
<name>A0A9D1JKX3_9FIRM</name>
<dbReference type="Pfam" id="PF00703">
    <property type="entry name" value="Glyco_hydro_2"/>
    <property type="match status" value="1"/>
</dbReference>
<evidence type="ECO:0000256" key="1">
    <source>
        <dbReference type="ARBA" id="ARBA00001412"/>
    </source>
</evidence>
<evidence type="ECO:0000256" key="2">
    <source>
        <dbReference type="ARBA" id="ARBA00007401"/>
    </source>
</evidence>
<dbReference type="GO" id="GO:0005990">
    <property type="term" value="P:lactose catabolic process"/>
    <property type="evidence" value="ECO:0007669"/>
    <property type="project" value="TreeGrafter"/>
</dbReference>
<dbReference type="InterPro" id="IPR006103">
    <property type="entry name" value="Glyco_hydro_2_cat"/>
</dbReference>
<dbReference type="PANTHER" id="PTHR46323:SF2">
    <property type="entry name" value="BETA-GALACTOSIDASE"/>
    <property type="match status" value="1"/>
</dbReference>
<evidence type="ECO:0000256" key="6">
    <source>
        <dbReference type="SAM" id="MobiDB-lite"/>
    </source>
</evidence>
<dbReference type="EC" id="3.2.1.23" evidence="3"/>
<evidence type="ECO:0000313" key="11">
    <source>
        <dbReference type="Proteomes" id="UP000823935"/>
    </source>
</evidence>
<dbReference type="Gene3D" id="2.60.40.10">
    <property type="entry name" value="Immunoglobulins"/>
    <property type="match status" value="1"/>
</dbReference>
<feature type="region of interest" description="Disordered" evidence="6">
    <location>
        <begin position="617"/>
        <end position="654"/>
    </location>
</feature>
<protein>
    <recommendedName>
        <fullName evidence="3">beta-galactosidase</fullName>
        <ecNumber evidence="3">3.2.1.23</ecNumber>
    </recommendedName>
</protein>
<dbReference type="Gene3D" id="2.60.120.260">
    <property type="entry name" value="Galactose-binding domain-like"/>
    <property type="match status" value="1"/>
</dbReference>
<dbReference type="Proteomes" id="UP000823935">
    <property type="component" value="Unassembled WGS sequence"/>
</dbReference>
<sequence length="728" mass="83193">MNGNFDKKIPRLAPRPLPCETMRQNVLCLDGTWEFRHQGEDQSWHLTEVPSCIGTFADEAQGFCGKYSYRKNLEILPWQADCVKLLNFEGINGYARVLIDGELVAEHWNGFLTWQTDITKACEGKERVCLQIDVDETVDRVGSFYHGGILHSIFLYLLPKTYLSMVQVSTALTERNDAVLSLYYTVEAGLDGCEIQGILMDPWGKEVPEGAFCKKTEGTSEDARVDLPIPAPLLWDAEHPWLYTMQLCVCRDGAVLERTNRTFGFRQITRRENQVFVNGQEVKLHGVCRHEISPLHGRCLTKELIDRDVRLFKEANCNYIRTSHYPPSEYFLEACDREGIYVEDELGLAFIAKSTPYTQRDPGETERYLSHFRETMARDYSHPCVIIWSLCNESFGGCNFDVLNRYIHKTDPGRLTKFSYPMTMQLSHEPVDVWSIHYSNLNIDLSEKRDNVSVGIMEGKDVPVVHDEYAHIPCYNREELRRDPNVRNFWGNSIKAFWDRIWNTKGALGGAIWAGIDETNVFNGGLTQLEWGILDVWRRRKPEFYLVRKAYSPIVVDTEHIKWDEELEIPVENRFCHTDLSEMVVYWKAEGLEGRTAGPKAAPRETGILRLRGIPRQGSVRGGEERGRNTAGFREHGGKGMAGFPDRGTGTDFREGLQPLLFHRNRENRFRRKSWPGGSRGGPGSSYVRHKPRPLEKNGVYRDGRGHAPDFPAGLVRTGGGSFLCHDL</sequence>
<dbReference type="PRINTS" id="PR00132">
    <property type="entry name" value="GLHYDRLASE2"/>
</dbReference>
<dbReference type="SUPFAM" id="SSF51445">
    <property type="entry name" value="(Trans)glycosidases"/>
    <property type="match status" value="1"/>
</dbReference>
<reference evidence="10" key="2">
    <citation type="journal article" date="2021" name="PeerJ">
        <title>Extensive microbial diversity within the chicken gut microbiome revealed by metagenomics and culture.</title>
        <authorList>
            <person name="Gilroy R."/>
            <person name="Ravi A."/>
            <person name="Getino M."/>
            <person name="Pursley I."/>
            <person name="Horton D.L."/>
            <person name="Alikhan N.F."/>
            <person name="Baker D."/>
            <person name="Gharbi K."/>
            <person name="Hall N."/>
            <person name="Watson M."/>
            <person name="Adriaenssens E.M."/>
            <person name="Foster-Nyarko E."/>
            <person name="Jarju S."/>
            <person name="Secka A."/>
            <person name="Antonio M."/>
            <person name="Oren A."/>
            <person name="Chaudhuri R.R."/>
            <person name="La Ragione R."/>
            <person name="Hildebrand F."/>
            <person name="Pallen M.J."/>
        </authorList>
    </citation>
    <scope>NUCLEOTIDE SEQUENCE</scope>
    <source>
        <strain evidence="10">CHK190-19873</strain>
    </source>
</reference>
<evidence type="ECO:0000256" key="5">
    <source>
        <dbReference type="ARBA" id="ARBA00023295"/>
    </source>
</evidence>
<evidence type="ECO:0000259" key="9">
    <source>
        <dbReference type="Pfam" id="PF22666"/>
    </source>
</evidence>
<keyword evidence="5" id="KW-0326">Glycosidase</keyword>
<comment type="catalytic activity">
    <reaction evidence="1">
        <text>Hydrolysis of terminal non-reducing beta-D-galactose residues in beta-D-galactosides.</text>
        <dbReference type="EC" id="3.2.1.23"/>
    </reaction>
</comment>
<reference evidence="10" key="1">
    <citation type="submission" date="2020-10" db="EMBL/GenBank/DDBJ databases">
        <authorList>
            <person name="Gilroy R."/>
        </authorList>
    </citation>
    <scope>NUCLEOTIDE SEQUENCE</scope>
    <source>
        <strain evidence="10">CHK190-19873</strain>
    </source>
</reference>
<feature type="domain" description="Beta-mannosidase-like galactose-binding" evidence="9">
    <location>
        <begin position="66"/>
        <end position="139"/>
    </location>
</feature>
<comment type="similarity">
    <text evidence="2">Belongs to the glycosyl hydrolase 2 family.</text>
</comment>
<evidence type="ECO:0000259" key="8">
    <source>
        <dbReference type="Pfam" id="PF02836"/>
    </source>
</evidence>
<evidence type="ECO:0000259" key="7">
    <source>
        <dbReference type="Pfam" id="PF00703"/>
    </source>
</evidence>
<dbReference type="AlphaFoldDB" id="A0A9D1JKX3"/>
<proteinExistence type="inferred from homology"/>
<feature type="region of interest" description="Disordered" evidence="6">
    <location>
        <begin position="668"/>
        <end position="709"/>
    </location>
</feature>
<dbReference type="GO" id="GO:0004565">
    <property type="term" value="F:beta-galactosidase activity"/>
    <property type="evidence" value="ECO:0007669"/>
    <property type="project" value="UniProtKB-EC"/>
</dbReference>
<evidence type="ECO:0000256" key="4">
    <source>
        <dbReference type="ARBA" id="ARBA00022801"/>
    </source>
</evidence>
<dbReference type="Pfam" id="PF02836">
    <property type="entry name" value="Glyco_hydro_2_C"/>
    <property type="match status" value="1"/>
</dbReference>
<dbReference type="InterPro" id="IPR036156">
    <property type="entry name" value="Beta-gal/glucu_dom_sf"/>
</dbReference>
<dbReference type="InterPro" id="IPR006102">
    <property type="entry name" value="Ig-like_GH2"/>
</dbReference>
<dbReference type="SUPFAM" id="SSF49785">
    <property type="entry name" value="Galactose-binding domain-like"/>
    <property type="match status" value="1"/>
</dbReference>
<gene>
    <name evidence="10" type="ORF">IAB44_11650</name>
</gene>
<feature type="domain" description="Glycoside hydrolase family 2 catalytic" evidence="8">
    <location>
        <begin position="271"/>
        <end position="472"/>
    </location>
</feature>
<dbReference type="SUPFAM" id="SSF49303">
    <property type="entry name" value="beta-Galactosidase/glucuronidase domain"/>
    <property type="match status" value="1"/>
</dbReference>